<accession>A0A1B7XH66</accession>
<dbReference type="CDD" id="cd06243">
    <property type="entry name" value="M14_CP_Csd4-like"/>
    <property type="match status" value="1"/>
</dbReference>
<dbReference type="AlphaFoldDB" id="A0A1B7XH66"/>
<dbReference type="Gene3D" id="3.40.630.10">
    <property type="entry name" value="Zn peptidases"/>
    <property type="match status" value="1"/>
</dbReference>
<feature type="domain" description="D,L-carboxypeptidase peptidase" evidence="2">
    <location>
        <begin position="30"/>
        <end position="264"/>
    </location>
</feature>
<evidence type="ECO:0000256" key="1">
    <source>
        <dbReference type="SAM" id="SignalP"/>
    </source>
</evidence>
<dbReference type="Proteomes" id="UP000091979">
    <property type="component" value="Unassembled WGS sequence"/>
</dbReference>
<feature type="chain" id="PRO_5008600653" evidence="1">
    <location>
        <begin position="20"/>
        <end position="441"/>
    </location>
</feature>
<evidence type="ECO:0000259" key="2">
    <source>
        <dbReference type="Pfam" id="PF17033"/>
    </source>
</evidence>
<dbReference type="STRING" id="1560234.SP90_05105"/>
<dbReference type="InterPro" id="IPR031489">
    <property type="entry name" value="Peptidase_M99"/>
</dbReference>
<dbReference type="PATRIC" id="fig|1560234.3.peg.2984"/>
<keyword evidence="1" id="KW-0732">Signal</keyword>
<dbReference type="InterPro" id="IPR033397">
    <property type="entry name" value="Metallo_peptidase_C"/>
</dbReference>
<dbReference type="SUPFAM" id="SSF53187">
    <property type="entry name" value="Zn-dependent exopeptidases"/>
    <property type="match status" value="1"/>
</dbReference>
<proteinExistence type="predicted"/>
<evidence type="ECO:0000313" key="5">
    <source>
        <dbReference type="Proteomes" id="UP000091979"/>
    </source>
</evidence>
<comment type="caution">
    <text evidence="4">The sequence shown here is derived from an EMBL/GenBank/DDBJ whole genome shotgun (WGS) entry which is preliminary data.</text>
</comment>
<dbReference type="Pfam" id="PF17129">
    <property type="entry name" value="Peptidase_M99_C"/>
    <property type="match status" value="1"/>
</dbReference>
<reference evidence="4 5" key="1">
    <citation type="submission" date="2015-01" db="EMBL/GenBank/DDBJ databases">
        <title>Desulfovibrio sp. JC271 draft genome sequence.</title>
        <authorList>
            <person name="Shivani Y."/>
            <person name="Subhash Y."/>
            <person name="Sasikala C."/>
            <person name="Ramana C.V."/>
        </authorList>
    </citation>
    <scope>NUCLEOTIDE SEQUENCE [LARGE SCALE GENOMIC DNA]</scope>
    <source>
        <strain evidence="4 5">JC271</strain>
    </source>
</reference>
<sequence length="441" mass="49857">MRLLLSIILVVMTAVSAFAQNPLAFSLHKLGNDPKGPTILVVGGIQGDEPGGFSAAGMLVSHYNITKGNIWVVPNLNFLSIIKSSRGSYGDMNRKFASLDKNDPDYESVQRIKEIIRNDQVDMVLNLHDGSGFFNPKYIDKLHNPRYWGQCVIIDQKMIASHKFGDLNRMASIAVKKANTELLKPSDKFHLKNTRTREGDHEMEKSLTYYAITHGKPAFGIEASKSFMTPTRTYYHLSVLESFLKQVGVEFTRDFKLDPRSIKQAMFSRVKLALYGGKLQLELDNVRKYLNYVPMNKNLATEFEASKPLLTMVDAPNGYKVYYGNRNLTNLSPQFFEFDDSLSLLHLTVDGKKQEVPVGTIVEVDSHFRVNSLKGYRFNIIGYVAPNKGPEVDVTVRKRDLVKRFSLDKGGRVYRIEAYRGEKFSGMVLVRFSKNSAVAVR</sequence>
<keyword evidence="5" id="KW-1185">Reference proteome</keyword>
<organism evidence="4 5">
    <name type="scientific">Halodesulfovibrio spirochaetisodalis</name>
    <dbReference type="NCBI Taxonomy" id="1560234"/>
    <lineage>
        <taxon>Bacteria</taxon>
        <taxon>Pseudomonadati</taxon>
        <taxon>Thermodesulfobacteriota</taxon>
        <taxon>Desulfovibrionia</taxon>
        <taxon>Desulfovibrionales</taxon>
        <taxon>Desulfovibrionaceae</taxon>
        <taxon>Halodesulfovibrio</taxon>
    </lineage>
</organism>
<dbReference type="OrthoDB" id="10830at2"/>
<evidence type="ECO:0000259" key="3">
    <source>
        <dbReference type="Pfam" id="PF17129"/>
    </source>
</evidence>
<feature type="domain" description="Metallo-carboxypeptidase C-terminal" evidence="3">
    <location>
        <begin position="338"/>
        <end position="432"/>
    </location>
</feature>
<dbReference type="EMBL" id="JXMS01000006">
    <property type="protein sequence ID" value="OBQ54863.1"/>
    <property type="molecule type" value="Genomic_DNA"/>
</dbReference>
<name>A0A1B7XH66_9BACT</name>
<feature type="signal peptide" evidence="1">
    <location>
        <begin position="1"/>
        <end position="19"/>
    </location>
</feature>
<protein>
    <submittedName>
        <fullName evidence="4">Deacylase</fullName>
    </submittedName>
</protein>
<gene>
    <name evidence="4" type="ORF">SP90_05105</name>
</gene>
<evidence type="ECO:0000313" key="4">
    <source>
        <dbReference type="EMBL" id="OBQ54863.1"/>
    </source>
</evidence>
<dbReference type="RefSeq" id="WP_066853255.1">
    <property type="nucleotide sequence ID" value="NZ_JXMS01000006.1"/>
</dbReference>
<dbReference type="Pfam" id="PF17033">
    <property type="entry name" value="Peptidase_M99"/>
    <property type="match status" value="1"/>
</dbReference>